<keyword evidence="3" id="KW-1185">Reference proteome</keyword>
<organism evidence="2 3">
    <name type="scientific">Oryzias sinensis</name>
    <name type="common">Chinese medaka</name>
    <dbReference type="NCBI Taxonomy" id="183150"/>
    <lineage>
        <taxon>Eukaryota</taxon>
        <taxon>Metazoa</taxon>
        <taxon>Chordata</taxon>
        <taxon>Craniata</taxon>
        <taxon>Vertebrata</taxon>
        <taxon>Euteleostomi</taxon>
        <taxon>Actinopterygii</taxon>
        <taxon>Neopterygii</taxon>
        <taxon>Teleostei</taxon>
        <taxon>Neoteleostei</taxon>
        <taxon>Acanthomorphata</taxon>
        <taxon>Ovalentaria</taxon>
        <taxon>Atherinomorphae</taxon>
        <taxon>Beloniformes</taxon>
        <taxon>Adrianichthyidae</taxon>
        <taxon>Oryziinae</taxon>
        <taxon>Oryzias</taxon>
    </lineage>
</organism>
<accession>A0A8C7WQ69</accession>
<protein>
    <submittedName>
        <fullName evidence="2">Uncharacterized protein</fullName>
    </submittedName>
</protein>
<name>A0A8C7WQ69_9TELE</name>
<sequence>MRERRSCGNLQVNLCQSVISKLASRHRTTGRVRDRPRSGVPPVTDHNHDQNLRTSELRHGLANATQLQTIHNRLYRFMKQMILLISRYHCEHLQWRQDCVTWKIVGSFCTEMMVVSVTGEGKVRSTWFPRLALVEEV</sequence>
<dbReference type="GeneTree" id="ENSGT01150000287752"/>
<proteinExistence type="predicted"/>
<evidence type="ECO:0000313" key="3">
    <source>
        <dbReference type="Proteomes" id="UP000694383"/>
    </source>
</evidence>
<reference evidence="2" key="1">
    <citation type="submission" date="2025-08" db="UniProtKB">
        <authorList>
            <consortium name="Ensembl"/>
        </authorList>
    </citation>
    <scope>IDENTIFICATION</scope>
</reference>
<feature type="region of interest" description="Disordered" evidence="1">
    <location>
        <begin position="26"/>
        <end position="49"/>
    </location>
</feature>
<dbReference type="Ensembl" id="ENSOSIT00000001783.1">
    <property type="protein sequence ID" value="ENSOSIP00000001663.1"/>
    <property type="gene ID" value="ENSOSIG00000000945.1"/>
</dbReference>
<dbReference type="AlphaFoldDB" id="A0A8C7WQ69"/>
<evidence type="ECO:0000313" key="2">
    <source>
        <dbReference type="Ensembl" id="ENSOSIP00000001663.1"/>
    </source>
</evidence>
<reference evidence="2" key="2">
    <citation type="submission" date="2025-09" db="UniProtKB">
        <authorList>
            <consortium name="Ensembl"/>
        </authorList>
    </citation>
    <scope>IDENTIFICATION</scope>
</reference>
<evidence type="ECO:0000256" key="1">
    <source>
        <dbReference type="SAM" id="MobiDB-lite"/>
    </source>
</evidence>
<dbReference type="Proteomes" id="UP000694383">
    <property type="component" value="Unplaced"/>
</dbReference>